<dbReference type="SMART" id="SM00508">
    <property type="entry name" value="PostSET"/>
    <property type="match status" value="1"/>
</dbReference>
<dbReference type="CDD" id="cd15565">
    <property type="entry name" value="PHD2_NSD"/>
    <property type="match status" value="1"/>
</dbReference>
<evidence type="ECO:0000256" key="9">
    <source>
        <dbReference type="ARBA" id="ARBA00022737"/>
    </source>
</evidence>
<evidence type="ECO:0000259" key="19">
    <source>
        <dbReference type="PROSITE" id="PS50280"/>
    </source>
</evidence>
<dbReference type="PROSITE" id="PS50016">
    <property type="entry name" value="ZF_PHD_2"/>
    <property type="match status" value="2"/>
</dbReference>
<evidence type="ECO:0000256" key="15">
    <source>
        <dbReference type="ARBA" id="ARBA00023242"/>
    </source>
</evidence>
<dbReference type="CDD" id="cd15567">
    <property type="entry name" value="PHD4_NSD"/>
    <property type="match status" value="1"/>
</dbReference>
<evidence type="ECO:0000313" key="24">
    <source>
        <dbReference type="Proteomes" id="UP001159405"/>
    </source>
</evidence>
<evidence type="ECO:0000256" key="3">
    <source>
        <dbReference type="ARBA" id="ARBA00022454"/>
    </source>
</evidence>
<feature type="region of interest" description="Disordered" evidence="17">
    <location>
        <begin position="1"/>
        <end position="35"/>
    </location>
</feature>
<dbReference type="InterPro" id="IPR013083">
    <property type="entry name" value="Znf_RING/FYVE/PHD"/>
</dbReference>
<dbReference type="CDD" id="cd15564">
    <property type="entry name" value="PHD1_NSD"/>
    <property type="match status" value="1"/>
</dbReference>
<evidence type="ECO:0000256" key="2">
    <source>
        <dbReference type="ARBA" id="ARBA00004286"/>
    </source>
</evidence>
<feature type="region of interest" description="Disordered" evidence="17">
    <location>
        <begin position="1216"/>
        <end position="1238"/>
    </location>
</feature>
<dbReference type="PROSITE" id="PS50812">
    <property type="entry name" value="PWWP"/>
    <property type="match status" value="2"/>
</dbReference>
<dbReference type="Pfam" id="PF23011">
    <property type="entry name" value="PHD-1st_NSD"/>
    <property type="match status" value="1"/>
</dbReference>
<evidence type="ECO:0000256" key="6">
    <source>
        <dbReference type="ARBA" id="ARBA00022679"/>
    </source>
</evidence>
<keyword evidence="8" id="KW-0479">Metal-binding</keyword>
<keyword evidence="6" id="KW-0808">Transferase</keyword>
<dbReference type="InterPro" id="IPR006560">
    <property type="entry name" value="AWS_dom"/>
</dbReference>
<keyword evidence="5" id="KW-0489">Methyltransferase</keyword>
<dbReference type="Pfam" id="PF17982">
    <property type="entry name" value="C5HCH"/>
    <property type="match status" value="1"/>
</dbReference>
<feature type="region of interest" description="Disordered" evidence="17">
    <location>
        <begin position="347"/>
        <end position="431"/>
    </location>
</feature>
<evidence type="ECO:0000256" key="13">
    <source>
        <dbReference type="ARBA" id="ARBA00023015"/>
    </source>
</evidence>
<feature type="domain" description="PWWP" evidence="20">
    <location>
        <begin position="41"/>
        <end position="102"/>
    </location>
</feature>
<dbReference type="EMBL" id="CALNXK010000041">
    <property type="protein sequence ID" value="CAH3125526.1"/>
    <property type="molecule type" value="Genomic_DNA"/>
</dbReference>
<dbReference type="SUPFAM" id="SSF57903">
    <property type="entry name" value="FYVE/PHD zinc finger"/>
    <property type="match status" value="4"/>
</dbReference>
<feature type="domain" description="PWWP" evidence="20">
    <location>
        <begin position="765"/>
        <end position="827"/>
    </location>
</feature>
<keyword evidence="7" id="KW-0949">S-adenosyl-L-methionine</keyword>
<evidence type="ECO:0000256" key="7">
    <source>
        <dbReference type="ARBA" id="ARBA00022691"/>
    </source>
</evidence>
<comment type="subcellular location">
    <subcellularLocation>
        <location evidence="2">Chromosome</location>
    </subcellularLocation>
    <subcellularLocation>
        <location evidence="1">Nucleus</location>
    </subcellularLocation>
</comment>
<name>A0ABN8NX21_9CNID</name>
<evidence type="ECO:0000256" key="1">
    <source>
        <dbReference type="ARBA" id="ARBA00004123"/>
    </source>
</evidence>
<evidence type="ECO:0000256" key="11">
    <source>
        <dbReference type="ARBA" id="ARBA00022833"/>
    </source>
</evidence>
<dbReference type="Gene3D" id="2.30.30.140">
    <property type="match status" value="2"/>
</dbReference>
<proteinExistence type="predicted"/>
<dbReference type="Pfam" id="PF00855">
    <property type="entry name" value="PWWP"/>
    <property type="match status" value="2"/>
</dbReference>
<dbReference type="Pfam" id="PF23004">
    <property type="entry name" value="PHDvar_NSD"/>
    <property type="match status" value="1"/>
</dbReference>
<keyword evidence="9" id="KW-0677">Repeat</keyword>
<keyword evidence="10 16" id="KW-0863">Zinc-finger</keyword>
<dbReference type="Gene3D" id="2.170.270.10">
    <property type="entry name" value="SET domain"/>
    <property type="match status" value="1"/>
</dbReference>
<feature type="compositionally biased region" description="Basic and acidic residues" evidence="17">
    <location>
        <begin position="216"/>
        <end position="228"/>
    </location>
</feature>
<dbReference type="InterPro" id="IPR046341">
    <property type="entry name" value="SET_dom_sf"/>
</dbReference>
<dbReference type="InterPro" id="IPR003616">
    <property type="entry name" value="Post-SET_dom"/>
</dbReference>
<dbReference type="SUPFAM" id="SSF82199">
    <property type="entry name" value="SET domain"/>
    <property type="match status" value="1"/>
</dbReference>
<dbReference type="InterPro" id="IPR050777">
    <property type="entry name" value="SET2_Histone-Lys_MeTrsfase"/>
</dbReference>
<dbReference type="SMART" id="SM00293">
    <property type="entry name" value="PWWP"/>
    <property type="match status" value="2"/>
</dbReference>
<dbReference type="InterPro" id="IPR055197">
    <property type="entry name" value="PHDvar_NSD"/>
</dbReference>
<evidence type="ECO:0000259" key="22">
    <source>
        <dbReference type="PROSITE" id="PS51215"/>
    </source>
</evidence>
<comment type="caution">
    <text evidence="23">The sequence shown here is derived from an EMBL/GenBank/DDBJ whole genome shotgun (WGS) entry which is preliminary data.</text>
</comment>
<dbReference type="Pfam" id="PF22908">
    <property type="entry name" value="PHD_NSD"/>
    <property type="match status" value="1"/>
</dbReference>
<evidence type="ECO:0000256" key="12">
    <source>
        <dbReference type="ARBA" id="ARBA00022853"/>
    </source>
</evidence>
<evidence type="ECO:0000256" key="17">
    <source>
        <dbReference type="SAM" id="MobiDB-lite"/>
    </source>
</evidence>
<dbReference type="CDD" id="cd19173">
    <property type="entry name" value="SET_NSD"/>
    <property type="match status" value="1"/>
</dbReference>
<feature type="domain" description="SET" evidence="19">
    <location>
        <begin position="951"/>
        <end position="1066"/>
    </location>
</feature>
<dbReference type="Proteomes" id="UP001159405">
    <property type="component" value="Unassembled WGS sequence"/>
</dbReference>
<feature type="compositionally biased region" description="Basic and acidic residues" evidence="17">
    <location>
        <begin position="460"/>
        <end position="482"/>
    </location>
</feature>
<keyword evidence="13" id="KW-0805">Transcription regulation</keyword>
<dbReference type="SMART" id="SM00570">
    <property type="entry name" value="AWS"/>
    <property type="match status" value="1"/>
</dbReference>
<feature type="compositionally biased region" description="Polar residues" evidence="17">
    <location>
        <begin position="26"/>
        <end position="35"/>
    </location>
</feature>
<dbReference type="InterPro" id="IPR019786">
    <property type="entry name" value="Zinc_finger_PHD-type_CS"/>
</dbReference>
<keyword evidence="3" id="KW-0158">Chromosome</keyword>
<dbReference type="PROSITE" id="PS01359">
    <property type="entry name" value="ZF_PHD_1"/>
    <property type="match status" value="1"/>
</dbReference>
<keyword evidence="14" id="KW-0804">Transcription</keyword>
<feature type="compositionally biased region" description="Basic and acidic residues" evidence="17">
    <location>
        <begin position="1223"/>
        <end position="1238"/>
    </location>
</feature>
<dbReference type="InterPro" id="IPR001214">
    <property type="entry name" value="SET_dom"/>
</dbReference>
<dbReference type="CDD" id="cd15566">
    <property type="entry name" value="PHD3_NSD"/>
    <property type="match status" value="1"/>
</dbReference>
<reference evidence="23 24" key="1">
    <citation type="submission" date="2022-05" db="EMBL/GenBank/DDBJ databases">
        <authorList>
            <consortium name="Genoscope - CEA"/>
            <person name="William W."/>
        </authorList>
    </citation>
    <scope>NUCLEOTIDE SEQUENCE [LARGE SCALE GENOMIC DNA]</scope>
</reference>
<feature type="domain" description="AWS" evidence="22">
    <location>
        <begin position="899"/>
        <end position="949"/>
    </location>
</feature>
<evidence type="ECO:0008006" key="25">
    <source>
        <dbReference type="Google" id="ProtNLM"/>
    </source>
</evidence>
<accession>A0ABN8NX21</accession>
<dbReference type="SMART" id="SM00249">
    <property type="entry name" value="PHD"/>
    <property type="match status" value="5"/>
</dbReference>
<protein>
    <recommendedName>
        <fullName evidence="25">Histone-lysine N-methyltransferase NSD2</fullName>
    </recommendedName>
</protein>
<evidence type="ECO:0000256" key="5">
    <source>
        <dbReference type="ARBA" id="ARBA00022603"/>
    </source>
</evidence>
<dbReference type="InterPro" id="IPR055198">
    <property type="entry name" value="NSD_PHD"/>
</dbReference>
<evidence type="ECO:0000256" key="16">
    <source>
        <dbReference type="PROSITE-ProRule" id="PRU00146"/>
    </source>
</evidence>
<feature type="domain" description="PHD-type" evidence="18">
    <location>
        <begin position="715"/>
        <end position="760"/>
    </location>
</feature>
<evidence type="ECO:0000256" key="10">
    <source>
        <dbReference type="ARBA" id="ARBA00022771"/>
    </source>
</evidence>
<dbReference type="PROSITE" id="PS50868">
    <property type="entry name" value="POST_SET"/>
    <property type="match status" value="1"/>
</dbReference>
<keyword evidence="11" id="KW-0862">Zinc</keyword>
<evidence type="ECO:0000313" key="23">
    <source>
        <dbReference type="EMBL" id="CAH3125526.1"/>
    </source>
</evidence>
<dbReference type="InterPro" id="IPR000313">
    <property type="entry name" value="PWWP_dom"/>
</dbReference>
<feature type="domain" description="Post-SET" evidence="21">
    <location>
        <begin position="1073"/>
        <end position="1089"/>
    </location>
</feature>
<evidence type="ECO:0000259" key="21">
    <source>
        <dbReference type="PROSITE" id="PS50868"/>
    </source>
</evidence>
<evidence type="ECO:0000256" key="8">
    <source>
        <dbReference type="ARBA" id="ARBA00022723"/>
    </source>
</evidence>
<keyword evidence="15" id="KW-0539">Nucleus</keyword>
<sequence length="1238" mass="139015">MAAVESKDEASSSELSESPHAKDSKVSTSPNQSNNSASWLVGDVVWSKIPGHPWWPSMVSYDPNTAVSFKYKGRARFYHVQFFGQDPVRGWVAERSILKFEGRENFENSQGKQLKIAQKRVAQWEAAVKVAEKAKPMNRHERQLCYTFKYYDKNEAKRTEPLKLKKLNGLSVMSVAQQMNGVAENHENKTSGVCNVESVVSEVKAVNGVGVAKSSVKTDQRKTTNEKTQRKRKLSSIAGTSKLFPNHVEASKASEPPKKRKKQTAKKQSSEVDPVESTLEVTSDRFDIPINLNMEDKMDFNSDLHGKCNGVCSKASSTPPRLNGDISAYGANMEVSPNTALKLKIRKITPEQTQKEGKRKRGRPRKPHFVIVSESESSMEVESLSESPDKVKSTGKQSSSSGKDSMLDSDELRNGESILTKKRIRKPSSKVLSAQEVAILMKKDSTAVKEKKKASRNSKKVKDEDDVEAKTKKVKKAESAEVKSKKEAQMEVVDPKNNKLEKIENVEPKCKKIKVEERNSEPSELSSTVEIEGSVTSSSDDTGSIKNGTVAKREKDAVCVVCEQQENLTHCEGICGNAFHLDCIGLSVVPKGKFICDECVTGNHCCFVCRQTGNVKQCCQPLCTKFYHDECLRIFKTAKFDGDRFFCPLHFCGTCVSNKSAVTRKRMIRCVRCPTAYHVSGCLVAGCIPVSSQLMVCAKHFLREKNKAHHTHVNVNWCFVCSIGGTLICCESCPAAFHPECISYEGIPEGHFFCKDCTEGKQLLYGDIVWVKLGMYRWWPAQICNPRDVPTNIQNMRHQPGEFPVQFLGSHDYYWIHRGRVFSYQEGDKGSTDSGTNKNLAKIFKKALVEAKEKYSEWRIEQENKAEQDLQKMSKKPAPYKHIRVNKCTTAVRILIDPSELPVCDCTADSENSCGADCNCLNRMLQFECNPQTCPSKENCHNQRFQKRQYVDCEAFRTLHRGWGLRCKQDVKKGQFVIEYVGELIDEATCQERVRKGEDVTNYYMLTIDKDCIIDAGPMGNLSRFMNHSCDPNCETQKWTVNGEVRVGLFASRDIKDGEELTFDYQLDCLGNEKKKCHCGAKNCSSFLGVRPKNQVQEEKSKKPVDKRKKKRIKKTVVKEVHEDDCFICGDGGELLMCDKGGCSKCYHKGCLGGDVNVRGKWICPWHFCDECGKWANVLCSECPNSYCRGHSSGQITDVGNGILLCSDHILTRTKTSQNQPVEEEKINGEVSRTDTLD</sequence>
<evidence type="ECO:0000259" key="20">
    <source>
        <dbReference type="PROSITE" id="PS50812"/>
    </source>
</evidence>
<dbReference type="Pfam" id="PF00856">
    <property type="entry name" value="SET"/>
    <property type="match status" value="1"/>
</dbReference>
<feature type="region of interest" description="Disordered" evidence="17">
    <location>
        <begin position="212"/>
        <end position="278"/>
    </location>
</feature>
<dbReference type="PANTHER" id="PTHR22884">
    <property type="entry name" value="SET DOMAIN PROTEINS"/>
    <property type="match status" value="1"/>
</dbReference>
<feature type="compositionally biased region" description="Low complexity" evidence="17">
    <location>
        <begin position="373"/>
        <end position="386"/>
    </location>
</feature>
<dbReference type="SMART" id="SM00317">
    <property type="entry name" value="SET"/>
    <property type="match status" value="1"/>
</dbReference>
<dbReference type="CDD" id="cd05838">
    <property type="entry name" value="PWWP_NSD_rpt2"/>
    <property type="match status" value="1"/>
</dbReference>
<feature type="compositionally biased region" description="Basic and acidic residues" evidence="17">
    <location>
        <begin position="1"/>
        <end position="10"/>
    </location>
</feature>
<dbReference type="SUPFAM" id="SSF63748">
    <property type="entry name" value="Tudor/PWWP/MBT"/>
    <property type="match status" value="2"/>
</dbReference>
<dbReference type="CDD" id="cd20144">
    <property type="entry name" value="PWWP_NSD_rpt1"/>
    <property type="match status" value="1"/>
</dbReference>
<dbReference type="Pfam" id="PF17907">
    <property type="entry name" value="AWS"/>
    <property type="match status" value="1"/>
</dbReference>
<feature type="compositionally biased region" description="Low complexity" evidence="17">
    <location>
        <begin position="533"/>
        <end position="544"/>
    </location>
</feature>
<dbReference type="InterPro" id="IPR019787">
    <property type="entry name" value="Znf_PHD-finger"/>
</dbReference>
<feature type="compositionally biased region" description="Basic residues" evidence="17">
    <location>
        <begin position="450"/>
        <end position="459"/>
    </location>
</feature>
<feature type="region of interest" description="Disordered" evidence="17">
    <location>
        <begin position="515"/>
        <end position="547"/>
    </location>
</feature>
<dbReference type="InterPro" id="IPR041306">
    <property type="entry name" value="C5HCH"/>
</dbReference>
<gene>
    <name evidence="23" type="ORF">PLOB_00031891</name>
</gene>
<keyword evidence="24" id="KW-1185">Reference proteome</keyword>
<dbReference type="Gene3D" id="3.30.40.10">
    <property type="entry name" value="Zinc/RING finger domain, C3HC4 (zinc finger)"/>
    <property type="match status" value="4"/>
</dbReference>
<feature type="compositionally biased region" description="Basic residues" evidence="17">
    <location>
        <begin position="357"/>
        <end position="368"/>
    </location>
</feature>
<dbReference type="InterPro" id="IPR001965">
    <property type="entry name" value="Znf_PHD"/>
</dbReference>
<dbReference type="PROSITE" id="PS51215">
    <property type="entry name" value="AWS"/>
    <property type="match status" value="1"/>
</dbReference>
<feature type="compositionally biased region" description="Low complexity" evidence="17">
    <location>
        <begin position="394"/>
        <end position="404"/>
    </location>
</feature>
<keyword evidence="12" id="KW-0156">Chromatin regulator</keyword>
<dbReference type="CDD" id="cd15568">
    <property type="entry name" value="PHD5_NSD"/>
    <property type="match status" value="1"/>
</dbReference>
<feature type="region of interest" description="Disordered" evidence="17">
    <location>
        <begin position="443"/>
        <end position="482"/>
    </location>
</feature>
<keyword evidence="4" id="KW-0597">Phosphoprotein</keyword>
<dbReference type="PROSITE" id="PS50280">
    <property type="entry name" value="SET"/>
    <property type="match status" value="1"/>
</dbReference>
<dbReference type="InterPro" id="IPR011011">
    <property type="entry name" value="Znf_FYVE_PHD"/>
</dbReference>
<evidence type="ECO:0000259" key="18">
    <source>
        <dbReference type="PROSITE" id="PS50016"/>
    </source>
</evidence>
<feature type="domain" description="PHD-type" evidence="18">
    <location>
        <begin position="556"/>
        <end position="602"/>
    </location>
</feature>
<evidence type="ECO:0000256" key="14">
    <source>
        <dbReference type="ARBA" id="ARBA00023163"/>
    </source>
</evidence>
<dbReference type="InterPro" id="IPR059153">
    <property type="entry name" value="NSD_PHD-1st"/>
</dbReference>
<organism evidence="23 24">
    <name type="scientific">Porites lobata</name>
    <dbReference type="NCBI Taxonomy" id="104759"/>
    <lineage>
        <taxon>Eukaryota</taxon>
        <taxon>Metazoa</taxon>
        <taxon>Cnidaria</taxon>
        <taxon>Anthozoa</taxon>
        <taxon>Hexacorallia</taxon>
        <taxon>Scleractinia</taxon>
        <taxon>Fungiina</taxon>
        <taxon>Poritidae</taxon>
        <taxon>Porites</taxon>
    </lineage>
</organism>
<evidence type="ECO:0000256" key="4">
    <source>
        <dbReference type="ARBA" id="ARBA00022553"/>
    </source>
</evidence>